<dbReference type="EMBL" id="MDYP01000048">
    <property type="protein sequence ID" value="OQE00675.1"/>
    <property type="molecule type" value="Genomic_DNA"/>
</dbReference>
<feature type="region of interest" description="Disordered" evidence="9">
    <location>
        <begin position="758"/>
        <end position="782"/>
    </location>
</feature>
<comment type="subcellular location">
    <subcellularLocation>
        <location evidence="1">Membrane</location>
        <topology evidence="1">Multi-pass membrane protein</topology>
    </subcellularLocation>
</comment>
<dbReference type="STRING" id="29845.A0A1V6RFU5"/>
<sequence>MRGGRLPVSLALGVSPRQALRSYSSFTHDLLSKTISPTVSSGDRNVLNRLYSTASGALRDGANPLLLQNNSFKYTPSTSLIVSQARLLCSTPQLLQAKPPVTSTNPTTRSAPEPKEEEEDKGFELSERAAQAAQVNMSARLAKDGASGKKSGFAEIWRLLKIARPESKALSFAFFFLLISSSITMAVPFSIGKIIDSATKSVAEGGGELFGMSMPMFYTALGGILLLGAGANYGRIIILRIVGERIVARLRSKLFRQTFVQDAEFFDANRVGDLISRLSSDTIIVGKSITQNLSDGLRAAVSGAAGFSLMAYTSAKLSMILLVLLPPIGLGALFYGRAIRNLSRKIQKNLGTLTKIAEERLGNVKTSQSFAGEVIEVNRYNKQVRKIFELGKKESLISATFFSSTGLMGNMTILTLLYVGGGMVQSGAISIGELTSFLMYTAYAGSSMFGLSSFYSELMKGVGAASRLFELQDRQPTIHPTKGLKVETARGPIRFENVTFSYPTRPAVKIFQELNFEIPQGTNVAIVGASGGGKSTIASILLRFYSPNEGRVLINGKDIKEMNAKSLRRKIGVVSQEPVLFSGTIAENISYGMPRATRSEIIAAARKANCQFISDFPDGLDTHVGARGAQLSGGQKQRIAIARALIKEPDILILDEATSALDAESETLVNSALAALLRGNNTTISIAHRLSTIKRSDTIIVLGNDGKVAEQGSYDELSSNPDGTFTKLMEWQMSGGETTPPPLPGKPIEVDQLWELQKEESESELEEEELEEVEETTSPKKD</sequence>
<evidence type="ECO:0000313" key="13">
    <source>
        <dbReference type="EMBL" id="OQE00675.1"/>
    </source>
</evidence>
<keyword evidence="5" id="KW-0067">ATP-binding</keyword>
<organism evidence="13 14">
    <name type="scientific">Penicillium vulpinum</name>
    <dbReference type="NCBI Taxonomy" id="29845"/>
    <lineage>
        <taxon>Eukaryota</taxon>
        <taxon>Fungi</taxon>
        <taxon>Dikarya</taxon>
        <taxon>Ascomycota</taxon>
        <taxon>Pezizomycotina</taxon>
        <taxon>Eurotiomycetes</taxon>
        <taxon>Eurotiomycetidae</taxon>
        <taxon>Eurotiales</taxon>
        <taxon>Aspergillaceae</taxon>
        <taxon>Penicillium</taxon>
    </lineage>
</organism>
<feature type="domain" description="ABC transmembrane type-1" evidence="12">
    <location>
        <begin position="172"/>
        <end position="460"/>
    </location>
</feature>
<dbReference type="InterPro" id="IPR003593">
    <property type="entry name" value="AAA+_ATPase"/>
</dbReference>
<proteinExistence type="inferred from homology"/>
<dbReference type="FunFam" id="1.20.1560.10:FF:000095">
    <property type="entry name" value="ABC multidrug transporter Mdr2"/>
    <property type="match status" value="1"/>
</dbReference>
<dbReference type="Pfam" id="PF00664">
    <property type="entry name" value="ABC_membrane"/>
    <property type="match status" value="1"/>
</dbReference>
<dbReference type="InterPro" id="IPR017871">
    <property type="entry name" value="ABC_transporter-like_CS"/>
</dbReference>
<dbReference type="Gene3D" id="3.40.50.300">
    <property type="entry name" value="P-loop containing nucleotide triphosphate hydrolases"/>
    <property type="match status" value="1"/>
</dbReference>
<feature type="transmembrane region" description="Helical" evidence="10">
    <location>
        <begin position="169"/>
        <end position="191"/>
    </location>
</feature>
<keyword evidence="7 10" id="KW-0472">Membrane</keyword>
<dbReference type="GO" id="GO:0005743">
    <property type="term" value="C:mitochondrial inner membrane"/>
    <property type="evidence" value="ECO:0007669"/>
    <property type="project" value="TreeGrafter"/>
</dbReference>
<evidence type="ECO:0000256" key="6">
    <source>
        <dbReference type="ARBA" id="ARBA00022989"/>
    </source>
</evidence>
<feature type="domain" description="ABC transporter" evidence="11">
    <location>
        <begin position="493"/>
        <end position="730"/>
    </location>
</feature>
<evidence type="ECO:0000256" key="4">
    <source>
        <dbReference type="ARBA" id="ARBA00022741"/>
    </source>
</evidence>
<dbReference type="InterPro" id="IPR027417">
    <property type="entry name" value="P-loop_NTPase"/>
</dbReference>
<comment type="similarity">
    <text evidence="2">Belongs to the ABC transporter superfamily. ABCB family. Mitochondrial peptide exporter (TC 3.A.1.212) subfamily.</text>
</comment>
<dbReference type="InterPro" id="IPR039421">
    <property type="entry name" value="Type_1_exporter"/>
</dbReference>
<feature type="transmembrane region" description="Helical" evidence="10">
    <location>
        <begin position="319"/>
        <end position="338"/>
    </location>
</feature>
<dbReference type="PROSITE" id="PS50929">
    <property type="entry name" value="ABC_TM1F"/>
    <property type="match status" value="1"/>
</dbReference>
<dbReference type="SUPFAM" id="SSF90123">
    <property type="entry name" value="ABC transporter transmembrane region"/>
    <property type="match status" value="1"/>
</dbReference>
<dbReference type="Gene3D" id="1.20.1560.10">
    <property type="entry name" value="ABC transporter type 1, transmembrane domain"/>
    <property type="match status" value="2"/>
</dbReference>
<evidence type="ECO:0000256" key="1">
    <source>
        <dbReference type="ARBA" id="ARBA00004141"/>
    </source>
</evidence>
<keyword evidence="4" id="KW-0547">Nucleotide-binding</keyword>
<dbReference type="PROSITE" id="PS50893">
    <property type="entry name" value="ABC_TRANSPORTER_2"/>
    <property type="match status" value="1"/>
</dbReference>
<dbReference type="PANTHER" id="PTHR43394">
    <property type="entry name" value="ATP-DEPENDENT PERMEASE MDL1, MITOCHONDRIAL"/>
    <property type="match status" value="1"/>
</dbReference>
<comment type="caution">
    <text evidence="13">The sequence shown here is derived from an EMBL/GenBank/DDBJ whole genome shotgun (WGS) entry which is preliminary data.</text>
</comment>
<evidence type="ECO:0000259" key="11">
    <source>
        <dbReference type="PROSITE" id="PS50893"/>
    </source>
</evidence>
<dbReference type="Proteomes" id="UP000191518">
    <property type="component" value="Unassembled WGS sequence"/>
</dbReference>
<feature type="region of interest" description="Disordered" evidence="9">
    <location>
        <begin position="96"/>
        <end position="123"/>
    </location>
</feature>
<keyword evidence="14" id="KW-1185">Reference proteome</keyword>
<evidence type="ECO:0000256" key="3">
    <source>
        <dbReference type="ARBA" id="ARBA00022692"/>
    </source>
</evidence>
<dbReference type="InterPro" id="IPR036640">
    <property type="entry name" value="ABC1_TM_sf"/>
</dbReference>
<dbReference type="GO" id="GO:0016887">
    <property type="term" value="F:ATP hydrolysis activity"/>
    <property type="evidence" value="ECO:0007669"/>
    <property type="project" value="InterPro"/>
</dbReference>
<dbReference type="CDD" id="cd03249">
    <property type="entry name" value="ABC_MTABC3_MDL1_MDL2"/>
    <property type="match status" value="1"/>
</dbReference>
<keyword evidence="3 10" id="KW-0812">Transmembrane</keyword>
<evidence type="ECO:0000313" key="14">
    <source>
        <dbReference type="Proteomes" id="UP000191518"/>
    </source>
</evidence>
<evidence type="ECO:0000256" key="5">
    <source>
        <dbReference type="ARBA" id="ARBA00022840"/>
    </source>
</evidence>
<name>A0A1V6RFU5_9EURO</name>
<evidence type="ECO:0000256" key="8">
    <source>
        <dbReference type="ARBA" id="ARBA00049740"/>
    </source>
</evidence>
<evidence type="ECO:0000256" key="10">
    <source>
        <dbReference type="SAM" id="Phobius"/>
    </source>
</evidence>
<evidence type="ECO:0000256" key="9">
    <source>
        <dbReference type="SAM" id="MobiDB-lite"/>
    </source>
</evidence>
<dbReference type="GO" id="GO:0005524">
    <property type="term" value="F:ATP binding"/>
    <property type="evidence" value="ECO:0007669"/>
    <property type="project" value="UniProtKB-KW"/>
</dbReference>
<evidence type="ECO:0000256" key="2">
    <source>
        <dbReference type="ARBA" id="ARBA00005580"/>
    </source>
</evidence>
<dbReference type="InterPro" id="IPR003439">
    <property type="entry name" value="ABC_transporter-like_ATP-bd"/>
</dbReference>
<feature type="transmembrane region" description="Helical" evidence="10">
    <location>
        <begin position="217"/>
        <end position="243"/>
    </location>
</feature>
<keyword evidence="6 10" id="KW-1133">Transmembrane helix</keyword>
<dbReference type="GO" id="GO:0015421">
    <property type="term" value="F:ABC-type oligopeptide transporter activity"/>
    <property type="evidence" value="ECO:0007669"/>
    <property type="project" value="TreeGrafter"/>
</dbReference>
<protein>
    <recommendedName>
        <fullName evidence="8">ABC multidrug transporter MDR2</fullName>
    </recommendedName>
</protein>
<dbReference type="PROSITE" id="PS00211">
    <property type="entry name" value="ABC_TRANSPORTER_1"/>
    <property type="match status" value="1"/>
</dbReference>
<dbReference type="SUPFAM" id="SSF52540">
    <property type="entry name" value="P-loop containing nucleoside triphosphate hydrolases"/>
    <property type="match status" value="1"/>
</dbReference>
<feature type="transmembrane region" description="Helical" evidence="10">
    <location>
        <begin position="437"/>
        <end position="458"/>
    </location>
</feature>
<feature type="compositionally biased region" description="Polar residues" evidence="9">
    <location>
        <begin position="101"/>
        <end position="110"/>
    </location>
</feature>
<evidence type="ECO:0000256" key="7">
    <source>
        <dbReference type="ARBA" id="ARBA00023136"/>
    </source>
</evidence>
<accession>A0A1V6RFU5</accession>
<feature type="transmembrane region" description="Helical" evidence="10">
    <location>
        <begin position="395"/>
        <end position="417"/>
    </location>
</feature>
<dbReference type="Pfam" id="PF00005">
    <property type="entry name" value="ABC_tran"/>
    <property type="match status" value="1"/>
</dbReference>
<evidence type="ECO:0000259" key="12">
    <source>
        <dbReference type="PROSITE" id="PS50929"/>
    </source>
</evidence>
<dbReference type="CDD" id="cd18573">
    <property type="entry name" value="ABC_6TM_ABCB10_like"/>
    <property type="match status" value="1"/>
</dbReference>
<dbReference type="FunFam" id="3.40.50.300:FF:000218">
    <property type="entry name" value="Multidrug ABC transporter ATP-binding protein"/>
    <property type="match status" value="1"/>
</dbReference>
<dbReference type="InterPro" id="IPR011527">
    <property type="entry name" value="ABC1_TM_dom"/>
</dbReference>
<reference evidence="14" key="1">
    <citation type="journal article" date="2017" name="Nat. Microbiol.">
        <title>Global analysis of biosynthetic gene clusters reveals vast potential of secondary metabolite production in Penicillium species.</title>
        <authorList>
            <person name="Nielsen J.C."/>
            <person name="Grijseels S."/>
            <person name="Prigent S."/>
            <person name="Ji B."/>
            <person name="Dainat J."/>
            <person name="Nielsen K.F."/>
            <person name="Frisvad J.C."/>
            <person name="Workman M."/>
            <person name="Nielsen J."/>
        </authorList>
    </citation>
    <scope>NUCLEOTIDE SEQUENCE [LARGE SCALE GENOMIC DNA]</scope>
    <source>
        <strain evidence="14">IBT 29486</strain>
    </source>
</reference>
<dbReference type="PANTHER" id="PTHR43394:SF1">
    <property type="entry name" value="ATP-BINDING CASSETTE SUB-FAMILY B MEMBER 10, MITOCHONDRIAL"/>
    <property type="match status" value="1"/>
</dbReference>
<dbReference type="OrthoDB" id="6500128at2759"/>
<dbReference type="SMART" id="SM00382">
    <property type="entry name" value="AAA"/>
    <property type="match status" value="1"/>
</dbReference>
<feature type="compositionally biased region" description="Acidic residues" evidence="9">
    <location>
        <begin position="761"/>
        <end position="775"/>
    </location>
</feature>
<dbReference type="GO" id="GO:0090374">
    <property type="term" value="P:oligopeptide export from mitochondrion"/>
    <property type="evidence" value="ECO:0007669"/>
    <property type="project" value="TreeGrafter"/>
</dbReference>
<dbReference type="AlphaFoldDB" id="A0A1V6RFU5"/>
<gene>
    <name evidence="13" type="ORF">PENVUL_c048G01141</name>
</gene>